<evidence type="ECO:0000313" key="2">
    <source>
        <dbReference type="Proteomes" id="UP001165205"/>
    </source>
</evidence>
<sequence>MCMHGGQKNDARYFPNETKNSIIPDRMVCPVPLGPASKFKPKSTGGPGSHPYCANSRASDGMRPPVDCGPISC</sequence>
<protein>
    <submittedName>
        <fullName evidence="1">Unnamed protein product</fullName>
    </submittedName>
</protein>
<evidence type="ECO:0000313" key="1">
    <source>
        <dbReference type="EMBL" id="GMG24661.1"/>
    </source>
</evidence>
<proteinExistence type="predicted"/>
<reference evidence="1" key="1">
    <citation type="submission" date="2023-04" db="EMBL/GenBank/DDBJ databases">
        <title>Aspergillus oryzae NBRC 4228.</title>
        <authorList>
            <person name="Ichikawa N."/>
            <person name="Sato H."/>
            <person name="Tonouchi N."/>
        </authorList>
    </citation>
    <scope>NUCLEOTIDE SEQUENCE</scope>
    <source>
        <strain evidence="1">NBRC 4228</strain>
    </source>
</reference>
<comment type="caution">
    <text evidence="1">The sequence shown here is derived from an EMBL/GenBank/DDBJ whole genome shotgun (WGS) entry which is preliminary data.</text>
</comment>
<dbReference type="Proteomes" id="UP001165205">
    <property type="component" value="Unassembled WGS sequence"/>
</dbReference>
<dbReference type="EMBL" id="BSYA01000012">
    <property type="protein sequence ID" value="GMG24661.1"/>
    <property type="molecule type" value="Genomic_DNA"/>
</dbReference>
<organism evidence="1 2">
    <name type="scientific">Aspergillus oryzae</name>
    <name type="common">Yellow koji mold</name>
    <dbReference type="NCBI Taxonomy" id="5062"/>
    <lineage>
        <taxon>Eukaryota</taxon>
        <taxon>Fungi</taxon>
        <taxon>Dikarya</taxon>
        <taxon>Ascomycota</taxon>
        <taxon>Pezizomycotina</taxon>
        <taxon>Eurotiomycetes</taxon>
        <taxon>Eurotiomycetidae</taxon>
        <taxon>Eurotiales</taxon>
        <taxon>Aspergillaceae</taxon>
        <taxon>Aspergillus</taxon>
        <taxon>Aspergillus subgen. Circumdati</taxon>
    </lineage>
</organism>
<name>A0AAN5BSK3_ASPOZ</name>
<gene>
    <name evidence="1" type="ORF">Aory04_000186100</name>
</gene>
<dbReference type="AlphaFoldDB" id="A0AAN5BSK3"/>
<accession>A0AAN5BSK3</accession>